<dbReference type="STRING" id="1871111.GCA_001704615_02998"/>
<geneLocation type="plasmid" evidence="1 2">
    <name>pOXA58_010030</name>
</geneLocation>
<keyword evidence="2" id="KW-1185">Reference proteome</keyword>
<dbReference type="SUPFAM" id="SSF56784">
    <property type="entry name" value="HAD-like"/>
    <property type="match status" value="1"/>
</dbReference>
<dbReference type="InterPro" id="IPR036412">
    <property type="entry name" value="HAD-like_sf"/>
</dbReference>
<dbReference type="AlphaFoldDB" id="A0A2S2F9C4"/>
<name>A0A2S2F9C4_9GAMM</name>
<gene>
    <name evidence="1" type="ORF">DJ533_01700</name>
</gene>
<dbReference type="PANTHER" id="PTHR43344">
    <property type="entry name" value="PHOSPHOSERINE PHOSPHATASE"/>
    <property type="match status" value="1"/>
</dbReference>
<dbReference type="Gene3D" id="1.20.1440.100">
    <property type="entry name" value="SG protein - dephosphorylation function"/>
    <property type="match status" value="1"/>
</dbReference>
<dbReference type="OrthoDB" id="9784466at2"/>
<dbReference type="KEGG" id="adv:DJ533_01700"/>
<keyword evidence="1" id="KW-0614">Plasmid</keyword>
<organism evidence="1 2">
    <name type="scientific">Acinetobacter defluvii</name>
    <dbReference type="NCBI Taxonomy" id="1871111"/>
    <lineage>
        <taxon>Bacteria</taxon>
        <taxon>Pseudomonadati</taxon>
        <taxon>Pseudomonadota</taxon>
        <taxon>Gammaproteobacteria</taxon>
        <taxon>Moraxellales</taxon>
        <taxon>Moraxellaceae</taxon>
        <taxon>Acinetobacter</taxon>
    </lineage>
</organism>
<reference evidence="1" key="1">
    <citation type="submission" date="2019-08" db="EMBL/GenBank/DDBJ databases">
        <title>The complete genome of Acinetobacter defluvii strain WCHAD010030.</title>
        <authorList>
            <person name="Hu Y."/>
            <person name="Qin J."/>
            <person name="Feng Y."/>
            <person name="Zong Z."/>
        </authorList>
    </citation>
    <scope>NUCLEOTIDE SEQUENCE</scope>
    <source>
        <strain evidence="1">WCHA30</strain>
        <plasmid evidence="1">pOXA58_010030</plasmid>
    </source>
</reference>
<sequence>MYATRKTYKNLALFDFDGTLYPGDSFTGFIFYTRSKRHIIKNGLKILPWIQAYYLKLYPARSMRPKLFSAIFSQTTLSELTPIIPDYAQYLISRLDEKMYQQLLKHQQHGDDVVLVSASIDLYLETVCQLLNIDLICSETERIGHTLTGKYNTPDCSEAQKSLRIQERYSLEKYQYIYAYGNSEEDRAMLELADFPYMVGTDTQLPTVQSKIKRGA</sequence>
<proteinExistence type="predicted"/>
<protein>
    <submittedName>
        <fullName evidence="1">HAD-IB family phosphatase</fullName>
    </submittedName>
</protein>
<dbReference type="InterPro" id="IPR050582">
    <property type="entry name" value="HAD-like_SerB"/>
</dbReference>
<dbReference type="Proteomes" id="UP000245977">
    <property type="component" value="Plasmid pOXA58_010030"/>
</dbReference>
<dbReference type="Pfam" id="PF12710">
    <property type="entry name" value="HAD"/>
    <property type="match status" value="1"/>
</dbReference>
<dbReference type="NCBIfam" id="TIGR01488">
    <property type="entry name" value="HAD-SF-IB"/>
    <property type="match status" value="1"/>
</dbReference>
<evidence type="ECO:0000313" key="1">
    <source>
        <dbReference type="EMBL" id="AWL27405.1"/>
    </source>
</evidence>
<dbReference type="InterPro" id="IPR023214">
    <property type="entry name" value="HAD_sf"/>
</dbReference>
<evidence type="ECO:0000313" key="2">
    <source>
        <dbReference type="Proteomes" id="UP000245977"/>
    </source>
</evidence>
<dbReference type="Gene3D" id="3.40.50.1000">
    <property type="entry name" value="HAD superfamily/HAD-like"/>
    <property type="match status" value="1"/>
</dbReference>
<accession>A0A2S2F9C4</accession>
<dbReference type="RefSeq" id="WP_065995596.1">
    <property type="nucleotide sequence ID" value="NZ_CP029396.2"/>
</dbReference>
<dbReference type="EMBL" id="CP029396">
    <property type="protein sequence ID" value="AWL27405.1"/>
    <property type="molecule type" value="Genomic_DNA"/>
</dbReference>